<protein>
    <submittedName>
        <fullName evidence="1">Uncharacterized protein</fullName>
    </submittedName>
</protein>
<evidence type="ECO:0000313" key="2">
    <source>
        <dbReference type="Proteomes" id="UP001054837"/>
    </source>
</evidence>
<accession>A0AAV4VFP9</accession>
<organism evidence="1 2">
    <name type="scientific">Caerostris darwini</name>
    <dbReference type="NCBI Taxonomy" id="1538125"/>
    <lineage>
        <taxon>Eukaryota</taxon>
        <taxon>Metazoa</taxon>
        <taxon>Ecdysozoa</taxon>
        <taxon>Arthropoda</taxon>
        <taxon>Chelicerata</taxon>
        <taxon>Arachnida</taxon>
        <taxon>Araneae</taxon>
        <taxon>Araneomorphae</taxon>
        <taxon>Entelegynae</taxon>
        <taxon>Araneoidea</taxon>
        <taxon>Araneidae</taxon>
        <taxon>Caerostris</taxon>
    </lineage>
</organism>
<dbReference type="Proteomes" id="UP001054837">
    <property type="component" value="Unassembled WGS sequence"/>
</dbReference>
<evidence type="ECO:0000313" key="1">
    <source>
        <dbReference type="EMBL" id="GIY68967.1"/>
    </source>
</evidence>
<proteinExistence type="predicted"/>
<gene>
    <name evidence="1" type="ORF">CDAR_280371</name>
</gene>
<reference evidence="1 2" key="1">
    <citation type="submission" date="2021-06" db="EMBL/GenBank/DDBJ databases">
        <title>Caerostris darwini draft genome.</title>
        <authorList>
            <person name="Kono N."/>
            <person name="Arakawa K."/>
        </authorList>
    </citation>
    <scope>NUCLEOTIDE SEQUENCE [LARGE SCALE GENOMIC DNA]</scope>
</reference>
<dbReference type="EMBL" id="BPLQ01012976">
    <property type="protein sequence ID" value="GIY68967.1"/>
    <property type="molecule type" value="Genomic_DNA"/>
</dbReference>
<name>A0AAV4VFP9_9ARAC</name>
<sequence length="82" mass="9172">MPAYLWPGRVKTPSAPRGCDLFVAFAGEKNEFEDFLFGFHYWDLRGAVVVAPGQRLLTFPWRGLPRKEKMSYAPGLLGPGGE</sequence>
<keyword evidence="2" id="KW-1185">Reference proteome</keyword>
<dbReference type="AlphaFoldDB" id="A0AAV4VFP9"/>
<comment type="caution">
    <text evidence="1">The sequence shown here is derived from an EMBL/GenBank/DDBJ whole genome shotgun (WGS) entry which is preliminary data.</text>
</comment>